<keyword evidence="1" id="KW-0472">Membrane</keyword>
<feature type="transmembrane region" description="Helical" evidence="1">
    <location>
        <begin position="335"/>
        <end position="354"/>
    </location>
</feature>
<dbReference type="Pfam" id="PF14897">
    <property type="entry name" value="EpsG"/>
    <property type="match status" value="1"/>
</dbReference>
<feature type="transmembrane region" description="Helical" evidence="1">
    <location>
        <begin position="116"/>
        <end position="140"/>
    </location>
</feature>
<proteinExistence type="predicted"/>
<sequence length="369" mass="42633">MIYYVVFSLLAFLILVSVGVKREKQIFIEILAIVIVVLFQGLRWENGTDWDSYYGMFMYPSEPIYYNEYGWWLLNDIVRRFSGESYTAMLIVQSALIVLLNIKFAKYVGLNNITSVIFGCFVGSIFPVRFALASIIVILGFKHIVERNFKKFFLYVIVASTIHIATLLIIPFYFVPRKRFSLVMMLFMYFASIMIGFASSSVVSFLDSINSLLAIGSFDGDIQEKIDGYMYGGIAEYSIRSVSSIILSFCSGAFFIWLYHYFGNHYFSKASSTQEEYQNNMYHTLLNLYIFGMYFNRTVAFAIPYLSRIGILASGGVGMLLLLGMEKKFRNKSQLWLAFFVYIVYKFILFNQTLHGQYESLFIPYHSVI</sequence>
<dbReference type="EMBL" id="JAMZEE010000068">
    <property type="protein sequence ID" value="MCR6509908.1"/>
    <property type="molecule type" value="Genomic_DNA"/>
</dbReference>
<dbReference type="InterPro" id="IPR049458">
    <property type="entry name" value="EpsG-like"/>
</dbReference>
<keyword evidence="1" id="KW-1133">Transmembrane helix</keyword>
<comment type="caution">
    <text evidence="2">The sequence shown here is derived from an EMBL/GenBank/DDBJ whole genome shotgun (WGS) entry which is preliminary data.</text>
</comment>
<keyword evidence="1" id="KW-0812">Transmembrane</keyword>
<dbReference type="Proteomes" id="UP001143810">
    <property type="component" value="Unassembled WGS sequence"/>
</dbReference>
<reference evidence="2" key="1">
    <citation type="journal article" date="2022" name="Arch. Microbiol.">
        <title>Bacteroides muris sp. nov. isolated from the cecum of wild-derived house mice.</title>
        <authorList>
            <person name="Fokt H."/>
            <person name="Unni R."/>
            <person name="Repnik U."/>
            <person name="Schmitz R.A."/>
            <person name="Bramkamp M."/>
            <person name="Baines J.F."/>
            <person name="Unterweger D."/>
        </authorList>
    </citation>
    <scope>NUCLEOTIDE SEQUENCE</scope>
    <source>
        <strain evidence="2">KH569_7</strain>
    </source>
</reference>
<gene>
    <name evidence="2" type="ORF">M1B78_17570</name>
</gene>
<evidence type="ECO:0000313" key="2">
    <source>
        <dbReference type="EMBL" id="MCR6509908.1"/>
    </source>
</evidence>
<organism evidence="2 3">
    <name type="scientific">Bacteroides muris</name>
    <name type="common">ex Fokt et al. 2023</name>
    <dbReference type="NCBI Taxonomy" id="2937417"/>
    <lineage>
        <taxon>Bacteria</taxon>
        <taxon>Pseudomonadati</taxon>
        <taxon>Bacteroidota</taxon>
        <taxon>Bacteroidia</taxon>
        <taxon>Bacteroidales</taxon>
        <taxon>Bacteroidaceae</taxon>
        <taxon>Bacteroides</taxon>
    </lineage>
</organism>
<feature type="transmembrane region" description="Helical" evidence="1">
    <location>
        <begin position="6"/>
        <end position="21"/>
    </location>
</feature>
<feature type="transmembrane region" description="Helical" evidence="1">
    <location>
        <begin position="302"/>
        <end position="323"/>
    </location>
</feature>
<evidence type="ECO:0000256" key="1">
    <source>
        <dbReference type="SAM" id="Phobius"/>
    </source>
</evidence>
<name>A0A9X2P233_9BACE</name>
<feature type="transmembrane region" description="Helical" evidence="1">
    <location>
        <begin position="186"/>
        <end position="206"/>
    </location>
</feature>
<reference evidence="2" key="2">
    <citation type="submission" date="2022-04" db="EMBL/GenBank/DDBJ databases">
        <authorList>
            <person name="Fokt H."/>
            <person name="Baines J."/>
        </authorList>
    </citation>
    <scope>NUCLEOTIDE SEQUENCE</scope>
    <source>
        <strain evidence="2">KH569_7</strain>
    </source>
</reference>
<dbReference type="RefSeq" id="WP_257941401.1">
    <property type="nucleotide sequence ID" value="NZ_JAMZEE010000068.1"/>
</dbReference>
<feature type="transmembrane region" description="Helical" evidence="1">
    <location>
        <begin position="86"/>
        <end position="104"/>
    </location>
</feature>
<feature type="transmembrane region" description="Helical" evidence="1">
    <location>
        <begin position="237"/>
        <end position="259"/>
    </location>
</feature>
<feature type="transmembrane region" description="Helical" evidence="1">
    <location>
        <begin position="26"/>
        <end position="44"/>
    </location>
</feature>
<evidence type="ECO:0000313" key="3">
    <source>
        <dbReference type="Proteomes" id="UP001143810"/>
    </source>
</evidence>
<protein>
    <submittedName>
        <fullName evidence="2">EpsG family protein</fullName>
    </submittedName>
</protein>
<dbReference type="AlphaFoldDB" id="A0A9X2P233"/>
<feature type="transmembrane region" description="Helical" evidence="1">
    <location>
        <begin position="152"/>
        <end position="174"/>
    </location>
</feature>
<accession>A0A9X2P233</accession>